<feature type="compositionally biased region" description="Low complexity" evidence="2">
    <location>
        <begin position="1040"/>
        <end position="1059"/>
    </location>
</feature>
<evidence type="ECO:0000313" key="4">
    <source>
        <dbReference type="EMBL" id="CAL4079547.1"/>
    </source>
</evidence>
<dbReference type="GO" id="GO:0006357">
    <property type="term" value="P:regulation of transcription by RNA polymerase II"/>
    <property type="evidence" value="ECO:0007669"/>
    <property type="project" value="TreeGrafter"/>
</dbReference>
<feature type="compositionally biased region" description="Acidic residues" evidence="2">
    <location>
        <begin position="358"/>
        <end position="367"/>
    </location>
</feature>
<dbReference type="PROSITE" id="PS50157">
    <property type="entry name" value="ZINC_FINGER_C2H2_2"/>
    <property type="match status" value="1"/>
</dbReference>
<dbReference type="PANTHER" id="PTHR21564">
    <property type="entry name" value="BRAKELESS PROTEIN"/>
    <property type="match status" value="1"/>
</dbReference>
<dbReference type="EMBL" id="CAXKWB010005717">
    <property type="protein sequence ID" value="CAL4079547.1"/>
    <property type="molecule type" value="Genomic_DNA"/>
</dbReference>
<feature type="region of interest" description="Disordered" evidence="2">
    <location>
        <begin position="786"/>
        <end position="872"/>
    </location>
</feature>
<gene>
    <name evidence="4" type="ORF">MNOR_LOCUS11051</name>
</gene>
<feature type="compositionally biased region" description="Basic and acidic residues" evidence="2">
    <location>
        <begin position="843"/>
        <end position="854"/>
    </location>
</feature>
<feature type="non-terminal residue" evidence="4">
    <location>
        <position position="1067"/>
    </location>
</feature>
<feature type="compositionally biased region" description="Basic residues" evidence="2">
    <location>
        <begin position="23"/>
        <end position="33"/>
    </location>
</feature>
<feature type="region of interest" description="Disordered" evidence="2">
    <location>
        <begin position="1"/>
        <end position="34"/>
    </location>
</feature>
<accession>A0AAV2QFE4</accession>
<feature type="region of interest" description="Disordered" evidence="2">
    <location>
        <begin position="484"/>
        <end position="594"/>
    </location>
</feature>
<dbReference type="GO" id="GO:0008270">
    <property type="term" value="F:zinc ion binding"/>
    <property type="evidence" value="ECO:0007669"/>
    <property type="project" value="UniProtKB-KW"/>
</dbReference>
<evidence type="ECO:0000313" key="5">
    <source>
        <dbReference type="Proteomes" id="UP001497623"/>
    </source>
</evidence>
<dbReference type="GO" id="GO:0005634">
    <property type="term" value="C:nucleus"/>
    <property type="evidence" value="ECO:0007669"/>
    <property type="project" value="TreeGrafter"/>
</dbReference>
<feature type="compositionally biased region" description="Low complexity" evidence="2">
    <location>
        <begin position="995"/>
        <end position="1004"/>
    </location>
</feature>
<feature type="domain" description="C2H2-type" evidence="3">
    <location>
        <begin position="329"/>
        <end position="359"/>
    </location>
</feature>
<feature type="region of interest" description="Disordered" evidence="2">
    <location>
        <begin position="350"/>
        <end position="385"/>
    </location>
</feature>
<feature type="compositionally biased region" description="Polar residues" evidence="2">
    <location>
        <begin position="1"/>
        <end position="10"/>
    </location>
</feature>
<evidence type="ECO:0000259" key="3">
    <source>
        <dbReference type="PROSITE" id="PS50157"/>
    </source>
</evidence>
<feature type="compositionally biased region" description="Pro residues" evidence="2">
    <location>
        <begin position="500"/>
        <end position="510"/>
    </location>
</feature>
<protein>
    <recommendedName>
        <fullName evidence="3">C2H2-type domain-containing protein</fullName>
    </recommendedName>
</protein>
<feature type="region of interest" description="Disordered" evidence="2">
    <location>
        <begin position="260"/>
        <end position="330"/>
    </location>
</feature>
<dbReference type="InterPro" id="IPR013087">
    <property type="entry name" value="Znf_C2H2_type"/>
</dbReference>
<feature type="region of interest" description="Disordered" evidence="2">
    <location>
        <begin position="726"/>
        <end position="747"/>
    </location>
</feature>
<reference evidence="4 5" key="1">
    <citation type="submission" date="2024-05" db="EMBL/GenBank/DDBJ databases">
        <authorList>
            <person name="Wallberg A."/>
        </authorList>
    </citation>
    <scope>NUCLEOTIDE SEQUENCE [LARGE SCALE GENOMIC DNA]</scope>
</reference>
<evidence type="ECO:0000256" key="1">
    <source>
        <dbReference type="PROSITE-ProRule" id="PRU00042"/>
    </source>
</evidence>
<keyword evidence="5" id="KW-1185">Reference proteome</keyword>
<feature type="compositionally biased region" description="Basic and acidic residues" evidence="2">
    <location>
        <begin position="638"/>
        <end position="656"/>
    </location>
</feature>
<dbReference type="AlphaFoldDB" id="A0AAV2QFE4"/>
<organism evidence="4 5">
    <name type="scientific">Meganyctiphanes norvegica</name>
    <name type="common">Northern krill</name>
    <name type="synonym">Thysanopoda norvegica</name>
    <dbReference type="NCBI Taxonomy" id="48144"/>
    <lineage>
        <taxon>Eukaryota</taxon>
        <taxon>Metazoa</taxon>
        <taxon>Ecdysozoa</taxon>
        <taxon>Arthropoda</taxon>
        <taxon>Crustacea</taxon>
        <taxon>Multicrustacea</taxon>
        <taxon>Malacostraca</taxon>
        <taxon>Eumalacostraca</taxon>
        <taxon>Eucarida</taxon>
        <taxon>Euphausiacea</taxon>
        <taxon>Euphausiidae</taxon>
        <taxon>Meganyctiphanes</taxon>
    </lineage>
</organism>
<dbReference type="PROSITE" id="PS00028">
    <property type="entry name" value="ZINC_FINGER_C2H2_1"/>
    <property type="match status" value="1"/>
</dbReference>
<feature type="region of interest" description="Disordered" evidence="2">
    <location>
        <begin position="209"/>
        <end position="246"/>
    </location>
</feature>
<comment type="caution">
    <text evidence="4">The sequence shown here is derived from an EMBL/GenBank/DDBJ whole genome shotgun (WGS) entry which is preliminary data.</text>
</comment>
<sequence>MQMLITTFNNPPHPPPPPPPKDRRGHHHRRRRFEKPYATAPLLRGYVSTPFLAITVNHLNAGGLRSGGVPAVKVIMPAFDHVGPWDQPKIVGLNIQPHYTAATLPILTYYYYTNTTADDAPLPVDAARMGEDGPGRRDMCVGTSVGVNTDPDSLGPCEPGTSVTLEGIVWHETEGGVLVVNVTWRGKTYVGTLLDCTRHDWAPPRFCDSPSSDIESRTPKGRGKRGAAGRAITNLPGAPPTPDVMVTETRSGKQLRGVNVVGKGIRRGSNTPTFNPPPSPVKSDPGGIKRKGMGNEITDPKNCKRSRALSRGSNGSPIPDHPPGSPQLIECPEANCSKKYKHINGLKYHQSHAHNNDDDMSGDDVEVADNTRRTDSPKPVLETPVDSKDLVKPSVLRYTGAQGNNPLLTGNGTQLKQEPGANGASQTSVIQGQARLAGQPGQQQMYMYHGSGQVVSPGRQAIPGQISSPGNAGVRPQGQVRPEMMMRLGPGGVPTSAIRPGPPPGAPGVPPQGTQLSSLPGTMPTIVKGKLTNAEGDKGKNLVNGIGNKDLKEEDNSREDTRSPAYSDISDANDTAPVMDGDSDNKDSGDKKPDLGALGAAVGAYGAYPMFYGPPFSQQPPFLGYPNPLPAPPPGTGKEGESKDSKDKLISDKDGKNIVTGPNSDYLKMHPQYLYYLPYQGYPDPYLRDSLAYKEQLEKAKAEGKEIPVIREGDKMPADLSRGIHGLPHSLPSPGAPPKAEPGKDKENHKLIKEAHDLKGQLPADQKRIYEQQMAALAAAYHRYPPMGYDQQRHPLQPTGGAPESGKPGDKVMVGPPKPSPPVMPMSSPRRVASTPPAPGSKDGVEKKDGKVDGAKPTMETTGPPPPPTSSAYYASAFPPYAIYDPYRSPLPSMVAGMVPGMVPPGYLAGHPGLRLPGGGAPVGPPEDFSRGQQPPYPNHKIHELGESRGLRSPAPSVSPALSGSGGTPGKVTSPSATPKDHLPNNPSSLPPSSVPSSLSSPSPAGDRRTPPGGIRPPHHHLLEGYYPHPHLQSPFQHFAVMGPGAVTGPPGAVAAPSALAPPPQAK</sequence>
<proteinExistence type="predicted"/>
<keyword evidence="1" id="KW-0862">Zinc</keyword>
<feature type="region of interest" description="Disordered" evidence="2">
    <location>
        <begin position="619"/>
        <end position="663"/>
    </location>
</feature>
<dbReference type="Proteomes" id="UP001497623">
    <property type="component" value="Unassembled WGS sequence"/>
</dbReference>
<keyword evidence="1" id="KW-0479">Metal-binding</keyword>
<evidence type="ECO:0000256" key="2">
    <source>
        <dbReference type="SAM" id="MobiDB-lite"/>
    </source>
</evidence>
<dbReference type="PANTHER" id="PTHR21564:SF5">
    <property type="entry name" value="SCRIBBLER, ISOFORM J"/>
    <property type="match status" value="1"/>
</dbReference>
<feature type="region of interest" description="Disordered" evidence="2">
    <location>
        <begin position="913"/>
        <end position="1067"/>
    </location>
</feature>
<dbReference type="InterPro" id="IPR040010">
    <property type="entry name" value="ZN608/ZN609"/>
</dbReference>
<feature type="compositionally biased region" description="Basic and acidic residues" evidence="2">
    <location>
        <begin position="941"/>
        <end position="950"/>
    </location>
</feature>
<keyword evidence="1" id="KW-0863">Zinc-finger</keyword>
<name>A0AAV2QFE4_MEGNR</name>
<feature type="compositionally biased region" description="Basic and acidic residues" evidence="2">
    <location>
        <begin position="549"/>
        <end position="562"/>
    </location>
</feature>
<feature type="compositionally biased region" description="Basic and acidic residues" evidence="2">
    <location>
        <begin position="583"/>
        <end position="594"/>
    </location>
</feature>